<organism evidence="2 3">
    <name type="scientific">Actinocorallia aurantiaca</name>
    <dbReference type="NCBI Taxonomy" id="46204"/>
    <lineage>
        <taxon>Bacteria</taxon>
        <taxon>Bacillati</taxon>
        <taxon>Actinomycetota</taxon>
        <taxon>Actinomycetes</taxon>
        <taxon>Streptosporangiales</taxon>
        <taxon>Thermomonosporaceae</taxon>
        <taxon>Actinocorallia</taxon>
    </lineage>
</organism>
<comment type="caution">
    <text evidence="2">The sequence shown here is derived from an EMBL/GenBank/DDBJ whole genome shotgun (WGS) entry which is preliminary data.</text>
</comment>
<feature type="transmembrane region" description="Helical" evidence="1">
    <location>
        <begin position="110"/>
        <end position="127"/>
    </location>
</feature>
<feature type="transmembrane region" description="Helical" evidence="1">
    <location>
        <begin position="185"/>
        <end position="210"/>
    </location>
</feature>
<dbReference type="RefSeq" id="WP_344455050.1">
    <property type="nucleotide sequence ID" value="NZ_BAAATZ010000029.1"/>
</dbReference>
<protein>
    <recommendedName>
        <fullName evidence="4">DUF2975 domain-containing protein</fullName>
    </recommendedName>
</protein>
<accession>A0ABN3UQ48</accession>
<evidence type="ECO:0000256" key="1">
    <source>
        <dbReference type="SAM" id="Phobius"/>
    </source>
</evidence>
<reference evidence="2 3" key="1">
    <citation type="journal article" date="2019" name="Int. J. Syst. Evol. Microbiol.">
        <title>The Global Catalogue of Microorganisms (GCM) 10K type strain sequencing project: providing services to taxonomists for standard genome sequencing and annotation.</title>
        <authorList>
            <consortium name="The Broad Institute Genomics Platform"/>
            <consortium name="The Broad Institute Genome Sequencing Center for Infectious Disease"/>
            <person name="Wu L."/>
            <person name="Ma J."/>
        </authorList>
    </citation>
    <scope>NUCLEOTIDE SEQUENCE [LARGE SCALE GENOMIC DNA]</scope>
    <source>
        <strain evidence="2 3">JCM 8201</strain>
    </source>
</reference>
<dbReference type="Pfam" id="PF11188">
    <property type="entry name" value="DUF2975"/>
    <property type="match status" value="1"/>
</dbReference>
<feature type="transmembrane region" description="Helical" evidence="1">
    <location>
        <begin position="12"/>
        <end position="36"/>
    </location>
</feature>
<keyword evidence="1" id="KW-0472">Membrane</keyword>
<dbReference type="EMBL" id="BAAATZ010000029">
    <property type="protein sequence ID" value="GAA2734913.1"/>
    <property type="molecule type" value="Genomic_DNA"/>
</dbReference>
<sequence>MSRAPRNPLQPFSFAVRLVFALLVGLTVAGTAATVFDDHSSFLGSGTGWVCAEPQVTFGGSEYDKALALYREILNREVVAPDATVTVASLRVCDHTPATAQRVLDSLTQAPEFLLYFAVFFLFFRLLRAAESDGPFSPLVAGRLRTIGWTLIVGGYLVHAIQNAARIALENTFAVPDGMLHHGSGFVVAEGVFTLPFTDLLTGLGLLTVARILRVGARTRDEPAGTI</sequence>
<proteinExistence type="predicted"/>
<keyword evidence="1" id="KW-1133">Transmembrane helix</keyword>
<evidence type="ECO:0000313" key="3">
    <source>
        <dbReference type="Proteomes" id="UP001501842"/>
    </source>
</evidence>
<dbReference type="Proteomes" id="UP001501842">
    <property type="component" value="Unassembled WGS sequence"/>
</dbReference>
<gene>
    <name evidence="2" type="ORF">GCM10010439_58400</name>
</gene>
<evidence type="ECO:0008006" key="4">
    <source>
        <dbReference type="Google" id="ProtNLM"/>
    </source>
</evidence>
<name>A0ABN3UQ48_9ACTN</name>
<keyword evidence="1" id="KW-0812">Transmembrane</keyword>
<dbReference type="InterPro" id="IPR021354">
    <property type="entry name" value="DUF2975"/>
</dbReference>
<feature type="transmembrane region" description="Helical" evidence="1">
    <location>
        <begin position="147"/>
        <end position="165"/>
    </location>
</feature>
<keyword evidence="3" id="KW-1185">Reference proteome</keyword>
<evidence type="ECO:0000313" key="2">
    <source>
        <dbReference type="EMBL" id="GAA2734913.1"/>
    </source>
</evidence>